<reference evidence="2" key="1">
    <citation type="journal article" date="2020" name="bioRxiv">
        <title>Chromosome-level reference genome of the European wasp spider Argiope bruennichi: a resource for studies on range expansion and evolutionary adaptation.</title>
        <authorList>
            <person name="Sheffer M.M."/>
            <person name="Hoppe A."/>
            <person name="Krehenwinkel H."/>
            <person name="Uhl G."/>
            <person name="Kuss A.W."/>
            <person name="Jensen L."/>
            <person name="Jensen C."/>
            <person name="Gillespie R.G."/>
            <person name="Hoff K.J."/>
            <person name="Prost S."/>
        </authorList>
    </citation>
    <scope>NUCLEOTIDE SEQUENCE</scope>
</reference>
<feature type="region of interest" description="Disordered" evidence="1">
    <location>
        <begin position="159"/>
        <end position="188"/>
    </location>
</feature>
<dbReference type="EMBL" id="JABXBU010000015">
    <property type="protein sequence ID" value="KAF8786740.1"/>
    <property type="molecule type" value="Genomic_DNA"/>
</dbReference>
<proteinExistence type="predicted"/>
<evidence type="ECO:0000313" key="3">
    <source>
        <dbReference type="Proteomes" id="UP000807504"/>
    </source>
</evidence>
<gene>
    <name evidence="2" type="ORF">HNY73_008419</name>
</gene>
<accession>A0A8T0FBK7</accession>
<evidence type="ECO:0000313" key="2">
    <source>
        <dbReference type="EMBL" id="KAF8786740.1"/>
    </source>
</evidence>
<sequence length="264" mass="30190">MNRDFKKPGSRKWRGLKLDMFHKVVEDYELKVDCDGFEIKELVKTNREIRNLLKEFPGLIKTAAKFKRSKVTSKEEERRRGRNMAVVCPKRDAPVISDGSSGLMDAPYTEQHLLQVNCPACGKLIPVHFSRGMLSLQATISKEKLLEEVGFDFTRLQETPKPETNMDTQDNWANRSTPTTQFSKSLAPTSTSISRLKIPFLLKTPNQMHNDFSFIPDTKKSPKNDFQMSAQKSSQKAPHEENFKITTENSTPIYKKKAIGHLNQ</sequence>
<dbReference type="AlphaFoldDB" id="A0A8T0FBK7"/>
<keyword evidence="3" id="KW-1185">Reference proteome</keyword>
<evidence type="ECO:0000256" key="1">
    <source>
        <dbReference type="SAM" id="MobiDB-lite"/>
    </source>
</evidence>
<dbReference type="Proteomes" id="UP000807504">
    <property type="component" value="Unassembled WGS sequence"/>
</dbReference>
<protein>
    <submittedName>
        <fullName evidence="2">Uncharacterized protein</fullName>
    </submittedName>
</protein>
<feature type="compositionally biased region" description="Polar residues" evidence="1">
    <location>
        <begin position="224"/>
        <end position="236"/>
    </location>
</feature>
<organism evidence="2 3">
    <name type="scientific">Argiope bruennichi</name>
    <name type="common">Wasp spider</name>
    <name type="synonym">Aranea bruennichi</name>
    <dbReference type="NCBI Taxonomy" id="94029"/>
    <lineage>
        <taxon>Eukaryota</taxon>
        <taxon>Metazoa</taxon>
        <taxon>Ecdysozoa</taxon>
        <taxon>Arthropoda</taxon>
        <taxon>Chelicerata</taxon>
        <taxon>Arachnida</taxon>
        <taxon>Araneae</taxon>
        <taxon>Araneomorphae</taxon>
        <taxon>Entelegynae</taxon>
        <taxon>Araneoidea</taxon>
        <taxon>Araneidae</taxon>
        <taxon>Argiope</taxon>
    </lineage>
</organism>
<feature type="compositionally biased region" description="Polar residues" evidence="1">
    <location>
        <begin position="165"/>
        <end position="188"/>
    </location>
</feature>
<feature type="region of interest" description="Disordered" evidence="1">
    <location>
        <begin position="213"/>
        <end position="249"/>
    </location>
</feature>
<name>A0A8T0FBK7_ARGBR</name>
<reference evidence="2" key="2">
    <citation type="submission" date="2020-06" db="EMBL/GenBank/DDBJ databases">
        <authorList>
            <person name="Sheffer M."/>
        </authorList>
    </citation>
    <scope>NUCLEOTIDE SEQUENCE</scope>
</reference>
<comment type="caution">
    <text evidence="2">The sequence shown here is derived from an EMBL/GenBank/DDBJ whole genome shotgun (WGS) entry which is preliminary data.</text>
</comment>